<sequence>METAKKKTFSIRLGSARLAISRTFCYIVLVFLTVLCLFSFYMLIINATRQHGAIMSGFSWLPGNSFLYNAKNLFDDTNIPTLRALGNSLLVAGSCAALTTYFSAMTAFGLHAYQFRFKQAAFLFILFVMMVPYQVSTLGFIQLVTKMDMMDTYWPLILPKIAAPIVFFFMKQYMESVLPLEIVEAARVDGSNEFHTFNRIVLPMIKPAIAVQAIFSFVENWNNYFVPALIINSNHKKTIPILIAQLRSADYLKFDLGKVYMMVFVAIIPVMIVYIFLSKFIIKGVTMGSLKG</sequence>
<keyword evidence="5 7" id="KW-1133">Transmembrane helix</keyword>
<evidence type="ECO:0000256" key="3">
    <source>
        <dbReference type="ARBA" id="ARBA00022475"/>
    </source>
</evidence>
<evidence type="ECO:0000256" key="7">
    <source>
        <dbReference type="SAM" id="Phobius"/>
    </source>
</evidence>
<dbReference type="PANTHER" id="PTHR43744">
    <property type="entry name" value="ABC TRANSPORTER PERMEASE PROTEIN MG189-RELATED-RELATED"/>
    <property type="match status" value="1"/>
</dbReference>
<dbReference type="GO" id="GO:0055085">
    <property type="term" value="P:transmembrane transport"/>
    <property type="evidence" value="ECO:0007669"/>
    <property type="project" value="InterPro"/>
</dbReference>
<feature type="domain" description="ABC transmembrane type-1" evidence="8">
    <location>
        <begin position="85"/>
        <end position="277"/>
    </location>
</feature>
<dbReference type="PROSITE" id="PS50928">
    <property type="entry name" value="ABC_TM1"/>
    <property type="match status" value="1"/>
</dbReference>
<dbReference type="InterPro" id="IPR035906">
    <property type="entry name" value="MetI-like_sf"/>
</dbReference>
<evidence type="ECO:0000256" key="1">
    <source>
        <dbReference type="ARBA" id="ARBA00004651"/>
    </source>
</evidence>
<proteinExistence type="predicted"/>
<organism evidence="9">
    <name type="scientific">bioreactor metagenome</name>
    <dbReference type="NCBI Taxonomy" id="1076179"/>
    <lineage>
        <taxon>unclassified sequences</taxon>
        <taxon>metagenomes</taxon>
        <taxon>ecological metagenomes</taxon>
    </lineage>
</organism>
<keyword evidence="4 7" id="KW-0812">Transmembrane</keyword>
<evidence type="ECO:0000256" key="5">
    <source>
        <dbReference type="ARBA" id="ARBA00022989"/>
    </source>
</evidence>
<evidence type="ECO:0000256" key="4">
    <source>
        <dbReference type="ARBA" id="ARBA00022692"/>
    </source>
</evidence>
<comment type="subcellular location">
    <subcellularLocation>
        <location evidence="1">Cell membrane</location>
        <topology evidence="1">Multi-pass membrane protein</topology>
    </subcellularLocation>
</comment>
<evidence type="ECO:0000259" key="8">
    <source>
        <dbReference type="PROSITE" id="PS50928"/>
    </source>
</evidence>
<keyword evidence="2" id="KW-0813">Transport</keyword>
<protein>
    <recommendedName>
        <fullName evidence="8">ABC transmembrane type-1 domain-containing protein</fullName>
    </recommendedName>
</protein>
<feature type="transmembrane region" description="Helical" evidence="7">
    <location>
        <begin position="89"/>
        <end position="113"/>
    </location>
</feature>
<feature type="transmembrane region" description="Helical" evidence="7">
    <location>
        <begin position="259"/>
        <end position="282"/>
    </location>
</feature>
<gene>
    <name evidence="9" type="ORF">SDC9_72756</name>
</gene>
<dbReference type="SUPFAM" id="SSF161098">
    <property type="entry name" value="MetI-like"/>
    <property type="match status" value="1"/>
</dbReference>
<name>A0A644YCH6_9ZZZZ</name>
<accession>A0A644YCH6</accession>
<dbReference type="EMBL" id="VSSQ01004690">
    <property type="protein sequence ID" value="MPM26255.1"/>
    <property type="molecule type" value="Genomic_DNA"/>
</dbReference>
<evidence type="ECO:0000256" key="2">
    <source>
        <dbReference type="ARBA" id="ARBA00022448"/>
    </source>
</evidence>
<dbReference type="AlphaFoldDB" id="A0A644YCH6"/>
<evidence type="ECO:0000313" key="9">
    <source>
        <dbReference type="EMBL" id="MPM26255.1"/>
    </source>
</evidence>
<dbReference type="Gene3D" id="1.10.3720.10">
    <property type="entry name" value="MetI-like"/>
    <property type="match status" value="1"/>
</dbReference>
<keyword evidence="3" id="KW-1003">Cell membrane</keyword>
<dbReference type="Pfam" id="PF00528">
    <property type="entry name" value="BPD_transp_1"/>
    <property type="match status" value="1"/>
</dbReference>
<feature type="transmembrane region" description="Helical" evidence="7">
    <location>
        <begin position="120"/>
        <end position="141"/>
    </location>
</feature>
<dbReference type="PANTHER" id="PTHR43744:SF2">
    <property type="entry name" value="ARABINOOLIGOSACCHARIDES TRANSPORT SYSTEM PERMEASE PROTEIN ARAQ"/>
    <property type="match status" value="1"/>
</dbReference>
<keyword evidence="6 7" id="KW-0472">Membrane</keyword>
<dbReference type="CDD" id="cd06261">
    <property type="entry name" value="TM_PBP2"/>
    <property type="match status" value="1"/>
</dbReference>
<feature type="transmembrane region" description="Helical" evidence="7">
    <location>
        <begin position="20"/>
        <end position="45"/>
    </location>
</feature>
<evidence type="ECO:0000256" key="6">
    <source>
        <dbReference type="ARBA" id="ARBA00023136"/>
    </source>
</evidence>
<dbReference type="InterPro" id="IPR000515">
    <property type="entry name" value="MetI-like"/>
</dbReference>
<reference evidence="9" key="1">
    <citation type="submission" date="2019-08" db="EMBL/GenBank/DDBJ databases">
        <authorList>
            <person name="Kucharzyk K."/>
            <person name="Murdoch R.W."/>
            <person name="Higgins S."/>
            <person name="Loffler F."/>
        </authorList>
    </citation>
    <scope>NUCLEOTIDE SEQUENCE</scope>
</reference>
<comment type="caution">
    <text evidence="9">The sequence shown here is derived from an EMBL/GenBank/DDBJ whole genome shotgun (WGS) entry which is preliminary data.</text>
</comment>
<dbReference type="GO" id="GO:0005886">
    <property type="term" value="C:plasma membrane"/>
    <property type="evidence" value="ECO:0007669"/>
    <property type="project" value="UniProtKB-SubCell"/>
</dbReference>